<dbReference type="Gene3D" id="3.30.457.10">
    <property type="entry name" value="Copper amine oxidase-like, N-terminal domain"/>
    <property type="match status" value="1"/>
</dbReference>
<keyword evidence="3" id="KW-1185">Reference proteome</keyword>
<dbReference type="SUPFAM" id="SSF55383">
    <property type="entry name" value="Copper amine oxidase, domain N"/>
    <property type="match status" value="1"/>
</dbReference>
<sequence length="240" mass="27370">MSKKQKKFKLILLILVAILLTGFKGPSEVKIYVNGKLIKSDQPPIIKSSRTFVPVRVIAENLGAKVEYHREDLTVTIEKDHTSIRLAIGDDKAGFSDEIKAGQVPIDAPAFIRNNRTYLPLRAISELFDMNVNWDAKKRAVYIDEKPVPVGRLKVDNAGNELIKKLKEKKVFDKDAYVAEASDYEVEYRGSKEIGFWVTLRKDNPFDENLAELVGHYFINETGTMVLKYDVVNDTFERIY</sequence>
<dbReference type="OrthoDB" id="2379109at2"/>
<evidence type="ECO:0000313" key="3">
    <source>
        <dbReference type="Proteomes" id="UP000003280"/>
    </source>
</evidence>
<dbReference type="Pfam" id="PF07833">
    <property type="entry name" value="Cu_amine_oxidN1"/>
    <property type="match status" value="1"/>
</dbReference>
<feature type="domain" description="Copper amine oxidase-like N-terminal" evidence="1">
    <location>
        <begin position="32"/>
        <end position="143"/>
    </location>
</feature>
<gene>
    <name evidence="2" type="ORF">HMPREF9225_0633</name>
</gene>
<organism evidence="2 3">
    <name type="scientific">Peptoniphilus duerdenii ATCC BAA-1640</name>
    <dbReference type="NCBI Taxonomy" id="862517"/>
    <lineage>
        <taxon>Bacteria</taxon>
        <taxon>Bacillati</taxon>
        <taxon>Bacillota</taxon>
        <taxon>Tissierellia</taxon>
        <taxon>Tissierellales</taxon>
        <taxon>Peptoniphilaceae</taxon>
        <taxon>Peptoniphilus</taxon>
    </lineage>
</organism>
<dbReference type="RefSeq" id="WP_008901448.1">
    <property type="nucleotide sequence ID" value="NZ_GL397071.1"/>
</dbReference>
<dbReference type="eggNOG" id="COG4632">
    <property type="taxonomic scope" value="Bacteria"/>
</dbReference>
<reference evidence="2 3" key="1">
    <citation type="submission" date="2010-07" db="EMBL/GenBank/DDBJ databases">
        <authorList>
            <person name="Muzny D."/>
            <person name="Qin X."/>
            <person name="Deng J."/>
            <person name="Jiang H."/>
            <person name="Liu Y."/>
            <person name="Qu J."/>
            <person name="Song X.-Z."/>
            <person name="Zhang L."/>
            <person name="Thornton R."/>
            <person name="Coyle M."/>
            <person name="Francisco L."/>
            <person name="Jackson L."/>
            <person name="Javaid M."/>
            <person name="Korchina V."/>
            <person name="Kovar C."/>
            <person name="Mata R."/>
            <person name="Mathew T."/>
            <person name="Ngo R."/>
            <person name="Nguyen L."/>
            <person name="Nguyen N."/>
            <person name="Okwuonu G."/>
            <person name="Ongeri F."/>
            <person name="Pham C."/>
            <person name="Simmons D."/>
            <person name="Wilczek-Boney K."/>
            <person name="Hale W."/>
            <person name="Jakkamsetti A."/>
            <person name="Pham P."/>
            <person name="Ruth R."/>
            <person name="San Lucas F."/>
            <person name="Warren J."/>
            <person name="Zhang J."/>
            <person name="Zhao Z."/>
            <person name="Zhou C."/>
            <person name="Zhu D."/>
            <person name="Lee S."/>
            <person name="Bess C."/>
            <person name="Blankenburg K."/>
            <person name="Forbes L."/>
            <person name="Fu Q."/>
            <person name="Gubbala S."/>
            <person name="Hirani K."/>
            <person name="Jayaseelan J.C."/>
            <person name="Lara F."/>
            <person name="Munidasa M."/>
            <person name="Palculict T."/>
            <person name="Patil S."/>
            <person name="Pu L.-L."/>
            <person name="Saada N."/>
            <person name="Tang L."/>
            <person name="Weissenberger G."/>
            <person name="Zhu Y."/>
            <person name="Hemphill L."/>
            <person name="Shang Y."/>
            <person name="Youmans B."/>
            <person name="Ayvaz T."/>
            <person name="Ross M."/>
            <person name="Santibanez J."/>
            <person name="Aqrawi P."/>
            <person name="Gross S."/>
            <person name="Joshi V."/>
            <person name="Fowler G."/>
            <person name="Nazareth L."/>
            <person name="Reid J."/>
            <person name="Worley K."/>
            <person name="Petrosino J."/>
            <person name="Highlander S."/>
            <person name="Gibbs R."/>
        </authorList>
    </citation>
    <scope>NUCLEOTIDE SEQUENCE [LARGE SCALE GENOMIC DNA]</scope>
    <source>
        <strain evidence="2 3">ATCC BAA-1640</strain>
    </source>
</reference>
<dbReference type="STRING" id="862517.HMPREF9225_0633"/>
<dbReference type="Proteomes" id="UP000003280">
    <property type="component" value="Unassembled WGS sequence"/>
</dbReference>
<dbReference type="InterPro" id="IPR012854">
    <property type="entry name" value="Cu_amine_oxidase-like_N"/>
</dbReference>
<evidence type="ECO:0000259" key="1">
    <source>
        <dbReference type="Pfam" id="PF07833"/>
    </source>
</evidence>
<dbReference type="EMBL" id="AEEH01000025">
    <property type="protein sequence ID" value="EFM25751.1"/>
    <property type="molecule type" value="Genomic_DNA"/>
</dbReference>
<protein>
    <submittedName>
        <fullName evidence="2">Copper amine oxidase domain protein</fullName>
    </submittedName>
</protein>
<evidence type="ECO:0000313" key="2">
    <source>
        <dbReference type="EMBL" id="EFM25751.1"/>
    </source>
</evidence>
<accession>E0NKE4</accession>
<name>E0NKE4_9FIRM</name>
<dbReference type="AlphaFoldDB" id="E0NKE4"/>
<dbReference type="HOGENOM" id="CLU_1155552_0_0_9"/>
<comment type="caution">
    <text evidence="2">The sequence shown here is derived from an EMBL/GenBank/DDBJ whole genome shotgun (WGS) entry which is preliminary data.</text>
</comment>
<proteinExistence type="predicted"/>
<dbReference type="InterPro" id="IPR036582">
    <property type="entry name" value="Mao_N_sf"/>
</dbReference>